<accession>A0AAD5VRE5</accession>
<dbReference type="Pfam" id="PF16335">
    <property type="entry name" value="GtaA_6_Hairpin"/>
    <property type="match status" value="1"/>
</dbReference>
<gene>
    <name evidence="8" type="ORF">NP233_g6220</name>
</gene>
<dbReference type="PANTHER" id="PTHR31987:SF1">
    <property type="entry name" value="GLUTAMINASE A"/>
    <property type="match status" value="1"/>
</dbReference>
<evidence type="ECO:0000259" key="5">
    <source>
        <dbReference type="Pfam" id="PF16335"/>
    </source>
</evidence>
<feature type="region of interest" description="Disordered" evidence="1">
    <location>
        <begin position="1052"/>
        <end position="1095"/>
    </location>
</feature>
<dbReference type="Pfam" id="PF07727">
    <property type="entry name" value="RVT_2"/>
    <property type="match status" value="1"/>
</dbReference>
<dbReference type="InterPro" id="IPR008928">
    <property type="entry name" value="6-hairpin_glycosidase_sf"/>
</dbReference>
<dbReference type="CDD" id="cd09272">
    <property type="entry name" value="RNase_HI_RT_Ty1"/>
    <property type="match status" value="1"/>
</dbReference>
<evidence type="ECO:0000256" key="2">
    <source>
        <dbReference type="SAM" id="SignalP"/>
    </source>
</evidence>
<comment type="caution">
    <text evidence="8">The sequence shown here is derived from an EMBL/GenBank/DDBJ whole genome shotgun (WGS) entry which is preliminary data.</text>
</comment>
<feature type="domain" description="Glutaminase A N-terminal" evidence="6">
    <location>
        <begin position="95"/>
        <end position="325"/>
    </location>
</feature>
<name>A0AAD5VRE5_9AGAR</name>
<dbReference type="InterPro" id="IPR025724">
    <property type="entry name" value="GAG-pre-integrase_dom"/>
</dbReference>
<keyword evidence="9" id="KW-1185">Reference proteome</keyword>
<evidence type="ECO:0000259" key="6">
    <source>
        <dbReference type="Pfam" id="PF17168"/>
    </source>
</evidence>
<evidence type="ECO:0000256" key="1">
    <source>
        <dbReference type="SAM" id="MobiDB-lite"/>
    </source>
</evidence>
<dbReference type="GO" id="GO:0005975">
    <property type="term" value="P:carbohydrate metabolic process"/>
    <property type="evidence" value="ECO:0007669"/>
    <property type="project" value="InterPro"/>
</dbReference>
<dbReference type="InterPro" id="IPR054722">
    <property type="entry name" value="PolX-like_BBD"/>
</dbReference>
<feature type="domain" description="GAG-pre-integrase" evidence="4">
    <location>
        <begin position="976"/>
        <end position="1023"/>
    </location>
</feature>
<dbReference type="InterPro" id="IPR033433">
    <property type="entry name" value="GtaA_N"/>
</dbReference>
<sequence length="1521" mass="168321">MILPLLFHSALLYASLANAQSAPQIPFLPLAVKGPYLNAWHHSGATAPAGDWPKFFTDDKILGWAGFVRVDNTSYQWMGDFYNSSKTVMTSITPTKTIYRIEAGPVQFNVSFFSPIEPQDYLRQSIPFSYFYIDGFSVNDSLLHTVQVYSDISGEWVSRSNSAVVEWDTVENDAFVYHHATRRDRSSLVDNNNFADDSTVYFAALKGTNSTWRTGSSGVDRQTFIDSGRLGNSKDTDFRSVDSRGWPGFAHAVDLGIVSQGSQPDRVVWAIGLTRDPLIRYPNLSRDHVGYWQSTYTSVDAMILSFLNDFDNALNRSLVFENSVMSPASAISTEYADILCLVTRQVFGSLDITLSRTADGSVNSSDVRVFMKDMGSSLRTNPVDVLYGALPALLFFNTTLIRDLLKPLLEQQTSFPYAAPDLGNTYPTITGNTNDTHSLSIDNTGSMLIMAYAHAKILGDTSLITSYYSTFQRWADFLVSTSFNFPSSTMTMDGIPGVGSTNLALKTIWGIYSMGKINEAVGSSDTKYLDQATTLSQNWAQSAVTDSHIKFNFDDPASWGLMYNIFPGILFNSSMISNEVLTLQANFYRGQSAGQIPLALRNSQTNIAYPHWNLLTAATIPENMSDVRNQIIKSVHDRIVDSSQKFPLPMRYDITTGEGAMGNSGSAIFGAAYEHGVLMRDDLVLLALMWNLDTPNSKSVLSQAQAVLNSNAKSTHVNVYNLLLQVEASHKCDIARGDQAMVVTTSNKMVRGRNQKGKGKSKERKPKETCSKCDRNHNAKYCVKPGGGMAGKTISESILAQKIDSLEKTKNGVEFSFNNKTYTVQEDSVAAAIEMPEPDSVSFLADSMCKADIIELANSTVETACNLNIIDDIAAITSRSSTKDFLLDSGINSSMVEAQGVGDILLRAIDGTCITLKDTLYVPKATVKLISIACLIDQLSGLICFTNKEAIFYDKHDTRISTGTPDSAHVTLPIPTLKTWHHCLGHTNVQAIHDMAKRELATGMKIDLSLAPPKCDSCILGKQTHKVVTSFHVQFIELMEALPCPVKLGKPVDIPSPPSPSPEPIPPEPIVEPEPPRPQPRQSARLAGNSPTNPSLFTDEQFITNAILTAEDVPLSPSAKSSKAAWKTRAKERRKMRLAIWSAMNSMPQDVAEAFYKIVLSVAIEETKNPNINIMYPNDPKTIDKALKRTDGDLWHASIQEELNSLKDCGVYILVPRSSVPNGQKVMTGKWVLLDIKTAYLYGILPEEEIQYMEQPAGFEEPGKEDWVWELHKGLYGMKQSRRVWNKTLNEALDGWDFQRLQSELCGFCSTNFLKKPVHATHSPMDPALKLRHPSMAEKLSTTDIKHLKSLPYCSLVGSMMYVVTGSCPDVCYAVSKLAQYLDCYWDVHWDAALQVARYLYTTKDLKLWLGGKNPTRLLGFSDSSYTDCPDTKSSMGYCFSLGSGVVSWSLKKQKTVSCSTTEAEYIAVGEMTRESIWLRIHLAERNNECKGTTIIFCGNNGAITLSKDPIHHARNKHIDM</sequence>
<organism evidence="8 9">
    <name type="scientific">Leucocoprinus birnbaumii</name>
    <dbReference type="NCBI Taxonomy" id="56174"/>
    <lineage>
        <taxon>Eukaryota</taxon>
        <taxon>Fungi</taxon>
        <taxon>Dikarya</taxon>
        <taxon>Basidiomycota</taxon>
        <taxon>Agaricomycotina</taxon>
        <taxon>Agaricomycetes</taxon>
        <taxon>Agaricomycetidae</taxon>
        <taxon>Agaricales</taxon>
        <taxon>Agaricineae</taxon>
        <taxon>Agaricaceae</taxon>
        <taxon>Leucocoprinus</taxon>
    </lineage>
</organism>
<feature type="domain" description="Retrovirus-related Pol polyprotein from transposon TNT 1-94-like beta-barrel" evidence="7">
    <location>
        <begin position="892"/>
        <end position="937"/>
    </location>
</feature>
<feature type="domain" description="Glutaminase A central" evidence="5">
    <location>
        <begin position="332"/>
        <end position="673"/>
    </location>
</feature>
<dbReference type="EMBL" id="JANIEX010000397">
    <property type="protein sequence ID" value="KAJ3567658.1"/>
    <property type="molecule type" value="Genomic_DNA"/>
</dbReference>
<evidence type="ECO:0000259" key="7">
    <source>
        <dbReference type="Pfam" id="PF22936"/>
    </source>
</evidence>
<feature type="compositionally biased region" description="Basic residues" evidence="1">
    <location>
        <begin position="751"/>
        <end position="764"/>
    </location>
</feature>
<dbReference type="SUPFAM" id="SSF48208">
    <property type="entry name" value="Six-hairpin glycosidases"/>
    <property type="match status" value="1"/>
</dbReference>
<evidence type="ECO:0000259" key="3">
    <source>
        <dbReference type="Pfam" id="PF07727"/>
    </source>
</evidence>
<dbReference type="InterPro" id="IPR013103">
    <property type="entry name" value="RVT_2"/>
</dbReference>
<feature type="region of interest" description="Disordered" evidence="1">
    <location>
        <begin position="751"/>
        <end position="770"/>
    </location>
</feature>
<feature type="compositionally biased region" description="Pro residues" evidence="1">
    <location>
        <begin position="1054"/>
        <end position="1079"/>
    </location>
</feature>
<dbReference type="InterPro" id="IPR052743">
    <property type="entry name" value="Glutaminase_GtaA"/>
</dbReference>
<dbReference type="InterPro" id="IPR032514">
    <property type="entry name" value="GtaA_central"/>
</dbReference>
<dbReference type="Pfam" id="PF22936">
    <property type="entry name" value="Pol_BBD"/>
    <property type="match status" value="1"/>
</dbReference>
<feature type="domain" description="Reverse transcriptase Ty1/copia-type" evidence="3">
    <location>
        <begin position="1234"/>
        <end position="1310"/>
    </location>
</feature>
<keyword evidence="2" id="KW-0732">Signal</keyword>
<dbReference type="Pfam" id="PF13976">
    <property type="entry name" value="gag_pre-integrs"/>
    <property type="match status" value="1"/>
</dbReference>
<reference evidence="8" key="1">
    <citation type="submission" date="2022-07" db="EMBL/GenBank/DDBJ databases">
        <title>Genome Sequence of Leucocoprinus birnbaumii.</title>
        <authorList>
            <person name="Buettner E."/>
        </authorList>
    </citation>
    <scope>NUCLEOTIDE SEQUENCE</scope>
    <source>
        <strain evidence="8">VT141</strain>
    </source>
</reference>
<proteinExistence type="predicted"/>
<dbReference type="Pfam" id="PF17168">
    <property type="entry name" value="DUF5127"/>
    <property type="match status" value="1"/>
</dbReference>
<evidence type="ECO:0000313" key="8">
    <source>
        <dbReference type="EMBL" id="KAJ3567658.1"/>
    </source>
</evidence>
<protein>
    <submittedName>
        <fullName evidence="8">Uncharacterized protein</fullName>
    </submittedName>
</protein>
<dbReference type="PANTHER" id="PTHR31987">
    <property type="entry name" value="GLUTAMINASE A-RELATED"/>
    <property type="match status" value="1"/>
</dbReference>
<feature type="chain" id="PRO_5041971855" evidence="2">
    <location>
        <begin position="20"/>
        <end position="1521"/>
    </location>
</feature>
<evidence type="ECO:0000313" key="9">
    <source>
        <dbReference type="Proteomes" id="UP001213000"/>
    </source>
</evidence>
<evidence type="ECO:0000259" key="4">
    <source>
        <dbReference type="Pfam" id="PF13976"/>
    </source>
</evidence>
<feature type="signal peptide" evidence="2">
    <location>
        <begin position="1"/>
        <end position="19"/>
    </location>
</feature>
<dbReference type="Proteomes" id="UP001213000">
    <property type="component" value="Unassembled WGS sequence"/>
</dbReference>